<feature type="transmembrane region" description="Helical" evidence="1">
    <location>
        <begin position="20"/>
        <end position="42"/>
    </location>
</feature>
<reference evidence="3" key="3">
    <citation type="submission" date="2022-01" db="EMBL/GenBank/DDBJ databases">
        <authorList>
            <person name="Rubenstein D.R."/>
        </authorList>
    </citation>
    <scope>NUCLEOTIDE SEQUENCE</scope>
    <source>
        <strain evidence="3">SS15</strain>
        <tissue evidence="3">Liver</tissue>
    </source>
</reference>
<evidence type="ECO:0000256" key="1">
    <source>
        <dbReference type="SAM" id="Phobius"/>
    </source>
</evidence>
<organism evidence="2">
    <name type="scientific">Lamprotornis superbus</name>
    <dbReference type="NCBI Taxonomy" id="245042"/>
    <lineage>
        <taxon>Eukaryota</taxon>
        <taxon>Metazoa</taxon>
        <taxon>Chordata</taxon>
        <taxon>Craniata</taxon>
        <taxon>Vertebrata</taxon>
        <taxon>Euteleostomi</taxon>
        <taxon>Archelosauria</taxon>
        <taxon>Archosauria</taxon>
        <taxon>Dinosauria</taxon>
        <taxon>Saurischia</taxon>
        <taxon>Theropoda</taxon>
        <taxon>Coelurosauria</taxon>
        <taxon>Aves</taxon>
        <taxon>Neognathae</taxon>
        <taxon>Neoaves</taxon>
        <taxon>Telluraves</taxon>
        <taxon>Australaves</taxon>
        <taxon>Passeriformes</taxon>
        <taxon>Sturnidae</taxon>
        <taxon>Lamprotornis</taxon>
    </lineage>
</organism>
<protein>
    <submittedName>
        <fullName evidence="2">Uncharacterized protein</fullName>
    </submittedName>
</protein>
<evidence type="ECO:0000313" key="2">
    <source>
        <dbReference type="EMBL" id="KAG0122340.1"/>
    </source>
</evidence>
<keyword evidence="1" id="KW-1133">Transmembrane helix</keyword>
<dbReference type="AlphaFoldDB" id="A0A835NUY8"/>
<name>A0A835NUY8_9PASS</name>
<gene>
    <name evidence="3" type="ORF">IHE44_0007304</name>
    <name evidence="2" type="ORF">IHE44_008963</name>
</gene>
<comment type="caution">
    <text evidence="2">The sequence shown here is derived from an EMBL/GenBank/DDBJ whole genome shotgun (WGS) entry which is preliminary data.</text>
</comment>
<evidence type="ECO:0000313" key="3">
    <source>
        <dbReference type="EMBL" id="KAI1232235.1"/>
    </source>
</evidence>
<keyword evidence="4" id="KW-1185">Reference proteome</keyword>
<dbReference type="OrthoDB" id="241990at2759"/>
<sequence length="129" mass="14657">MIKETLRLAECANIIMEEFFLLRLIMSFIDALYWIIPTLGGLHSSLPSPELCVTQNGMRDTGDRPGLSWLFGLSGGCWDQFQQSPAQGVNYILESRASTARADYFAQKQRKLSRRTSFSFQKEKKSGQQ</sequence>
<proteinExistence type="predicted"/>
<evidence type="ECO:0000313" key="4">
    <source>
        <dbReference type="Proteomes" id="UP000618051"/>
    </source>
</evidence>
<keyword evidence="1" id="KW-0472">Membrane</keyword>
<accession>A0A835NUY8</accession>
<dbReference type="EMBL" id="JADDUC020000023">
    <property type="protein sequence ID" value="KAI1232235.1"/>
    <property type="molecule type" value="Genomic_DNA"/>
</dbReference>
<dbReference type="Proteomes" id="UP000618051">
    <property type="component" value="Unassembled WGS sequence"/>
</dbReference>
<keyword evidence="1" id="KW-0812">Transmembrane</keyword>
<reference evidence="2" key="1">
    <citation type="submission" date="2020-10" db="EMBL/GenBank/DDBJ databases">
        <title>Feather gene expression reveals the developmental basis of iridescence in African starlings.</title>
        <authorList>
            <person name="Rubenstein D.R."/>
        </authorList>
    </citation>
    <scope>NUCLEOTIDE SEQUENCE</scope>
    <source>
        <strain evidence="2">SS15</strain>
        <tissue evidence="2">Liver</tissue>
    </source>
</reference>
<dbReference type="EMBL" id="JADDUC010000036">
    <property type="protein sequence ID" value="KAG0122340.1"/>
    <property type="molecule type" value="Genomic_DNA"/>
</dbReference>
<reference evidence="3 4" key="2">
    <citation type="journal article" date="2021" name="J. Hered.">
        <title>Feather Gene Expression Elucidates the Developmental Basis of Plumage Iridescence in African Starlings.</title>
        <authorList>
            <person name="Rubenstein D.R."/>
            <person name="Corvelo A."/>
            <person name="MacManes M.D."/>
            <person name="Maia R."/>
            <person name="Narzisi G."/>
            <person name="Rousaki A."/>
            <person name="Vandenabeele P."/>
            <person name="Shawkey M.D."/>
            <person name="Solomon J."/>
        </authorList>
    </citation>
    <scope>NUCLEOTIDE SEQUENCE [LARGE SCALE GENOMIC DNA]</scope>
    <source>
        <strain evidence="3">SS15</strain>
    </source>
</reference>